<feature type="transmembrane region" description="Helical" evidence="8">
    <location>
        <begin position="368"/>
        <end position="385"/>
    </location>
</feature>
<keyword evidence="6 8" id="KW-0472">Membrane</keyword>
<keyword evidence="2" id="KW-0813">Transport</keyword>
<evidence type="ECO:0000313" key="12">
    <source>
        <dbReference type="Proteomes" id="UP000297280"/>
    </source>
</evidence>
<keyword evidence="4" id="KW-0249">Electron transport</keyword>
<evidence type="ECO:0000256" key="5">
    <source>
        <dbReference type="ARBA" id="ARBA00022989"/>
    </source>
</evidence>
<proteinExistence type="predicted"/>
<keyword evidence="5 8" id="KW-1133">Transmembrane helix</keyword>
<keyword evidence="3 8" id="KW-0812">Transmembrane</keyword>
<feature type="transmembrane region" description="Helical" evidence="8">
    <location>
        <begin position="397"/>
        <end position="414"/>
    </location>
</feature>
<dbReference type="CDD" id="cd09630">
    <property type="entry name" value="CDH_like_cytochrome"/>
    <property type="match status" value="1"/>
</dbReference>
<keyword evidence="9" id="KW-0732">Signal</keyword>
<feature type="chain" id="PRO_5021429861" description="Cytochrome b561 domain-containing protein" evidence="9">
    <location>
        <begin position="21"/>
        <end position="482"/>
    </location>
</feature>
<name>A0A4Z1KBL7_9HELO</name>
<evidence type="ECO:0000256" key="4">
    <source>
        <dbReference type="ARBA" id="ARBA00022982"/>
    </source>
</evidence>
<dbReference type="STRING" id="87229.A0A4Z1KBL7"/>
<feature type="transmembrane region" description="Helical" evidence="8">
    <location>
        <begin position="300"/>
        <end position="321"/>
    </location>
</feature>
<comment type="subcellular location">
    <subcellularLocation>
        <location evidence="1">Membrane</location>
    </subcellularLocation>
</comment>
<dbReference type="InterPro" id="IPR015920">
    <property type="entry name" value="Cellobiose_DH-like_cyt"/>
</dbReference>
<dbReference type="InterPro" id="IPR006593">
    <property type="entry name" value="Cyt_b561/ferric_Rdtase_TM"/>
</dbReference>
<organism evidence="11 12">
    <name type="scientific">Botrytis porri</name>
    <dbReference type="NCBI Taxonomy" id="87229"/>
    <lineage>
        <taxon>Eukaryota</taxon>
        <taxon>Fungi</taxon>
        <taxon>Dikarya</taxon>
        <taxon>Ascomycota</taxon>
        <taxon>Pezizomycotina</taxon>
        <taxon>Leotiomycetes</taxon>
        <taxon>Helotiales</taxon>
        <taxon>Sclerotiniaceae</taxon>
        <taxon>Botrytis</taxon>
    </lineage>
</organism>
<dbReference type="AlphaFoldDB" id="A0A4Z1KBL7"/>
<evidence type="ECO:0000256" key="8">
    <source>
        <dbReference type="SAM" id="Phobius"/>
    </source>
</evidence>
<dbReference type="Proteomes" id="UP000297280">
    <property type="component" value="Unassembled WGS sequence"/>
</dbReference>
<feature type="transmembrane region" description="Helical" evidence="8">
    <location>
        <begin position="327"/>
        <end position="347"/>
    </location>
</feature>
<dbReference type="PANTHER" id="PTHR47797">
    <property type="entry name" value="DEHYDROGENASE, PUTATIVE (AFU_ORTHOLOGUE AFUA_8G05805)-RELATED"/>
    <property type="match status" value="1"/>
</dbReference>
<feature type="compositionally biased region" description="Basic and acidic residues" evidence="7">
    <location>
        <begin position="469"/>
        <end position="482"/>
    </location>
</feature>
<evidence type="ECO:0000256" key="1">
    <source>
        <dbReference type="ARBA" id="ARBA00004370"/>
    </source>
</evidence>
<evidence type="ECO:0000256" key="6">
    <source>
        <dbReference type="ARBA" id="ARBA00023136"/>
    </source>
</evidence>
<feature type="region of interest" description="Disordered" evidence="7">
    <location>
        <begin position="457"/>
        <end position="482"/>
    </location>
</feature>
<dbReference type="Gene3D" id="2.60.40.1210">
    <property type="entry name" value="Cellobiose dehydrogenase, cytochrome domain"/>
    <property type="match status" value="1"/>
</dbReference>
<gene>
    <name evidence="11" type="ORF">BPOR_0765g00050</name>
</gene>
<sequence length="482" mass="53054">MRFTSTSHTASLLLLHCVLGEPDYLCKSFGQGSNNDFCVSLATYEDDSLSKQDFIMTFNRTQHDAAGWSSIGIGTHMNGSIIFVLYGDPNLESPPTLSIRSTSRHLPPVNLSLGDQHQHGIHIGYIETSWESSHKESSKTAVASFVCYGCNAWYNADRSAITPVLPFIWGMNTDQDFSIVEYADDADLLMHNRFGAFDLDMTKEKGIEPNQLPATISNFLKPYPPASEVEDVPEDYENLNQAHNHYDNDISESAKTVPYKHKRKIWLLHGLLLVASLFLLLPLGAFFIRSGSPHSLYLHLIPQILGSILGLAGITVGFFLSSKVSVWHQYIGIALGTALVAQLGLGLQHHRVFSRLKRKTWMGSVHIWIGRFVLLGGWANFIAGLDLSDYTVNLKVGFAIASAINACGLSFSIYRHAIGEPLGNNLKVPWVKVAKGVKWIDGGIANSECYFALNDENDDGESSDAETVGDGRAKTDGKGEMD</sequence>
<dbReference type="SMART" id="SM00665">
    <property type="entry name" value="B561"/>
    <property type="match status" value="1"/>
</dbReference>
<evidence type="ECO:0000256" key="2">
    <source>
        <dbReference type="ARBA" id="ARBA00022448"/>
    </source>
</evidence>
<comment type="caution">
    <text evidence="11">The sequence shown here is derived from an EMBL/GenBank/DDBJ whole genome shotgun (WGS) entry which is preliminary data.</text>
</comment>
<accession>A0A4Z1KBL7</accession>
<reference evidence="11 12" key="1">
    <citation type="submission" date="2017-12" db="EMBL/GenBank/DDBJ databases">
        <title>Comparative genomics of Botrytis spp.</title>
        <authorList>
            <person name="Valero-Jimenez C.A."/>
            <person name="Tapia P."/>
            <person name="Veloso J."/>
            <person name="Silva-Moreno E."/>
            <person name="Staats M."/>
            <person name="Valdes J.H."/>
            <person name="Van Kan J.A.L."/>
        </authorList>
    </citation>
    <scope>NUCLEOTIDE SEQUENCE [LARGE SCALE GENOMIC DNA]</scope>
    <source>
        <strain evidence="11 12">MUCL3349</strain>
    </source>
</reference>
<evidence type="ECO:0000256" key="9">
    <source>
        <dbReference type="SAM" id="SignalP"/>
    </source>
</evidence>
<keyword evidence="12" id="KW-1185">Reference proteome</keyword>
<feature type="domain" description="Cytochrome b561" evidence="10">
    <location>
        <begin position="268"/>
        <end position="385"/>
    </location>
</feature>
<evidence type="ECO:0000256" key="7">
    <source>
        <dbReference type="SAM" id="MobiDB-lite"/>
    </source>
</evidence>
<dbReference type="PANTHER" id="PTHR47797:SF3">
    <property type="entry name" value="CYTOCHROME B561 DOMAIN-CONTAINING PROTEIN"/>
    <property type="match status" value="1"/>
</dbReference>
<dbReference type="Gene3D" id="1.20.120.1770">
    <property type="match status" value="1"/>
</dbReference>
<dbReference type="EMBL" id="PQXO01000762">
    <property type="protein sequence ID" value="TGO82758.1"/>
    <property type="molecule type" value="Genomic_DNA"/>
</dbReference>
<evidence type="ECO:0000256" key="3">
    <source>
        <dbReference type="ARBA" id="ARBA00022692"/>
    </source>
</evidence>
<dbReference type="CDD" id="cd08760">
    <property type="entry name" value="Cyt_b561_FRRS1_like"/>
    <property type="match status" value="1"/>
</dbReference>
<dbReference type="GO" id="GO:0016020">
    <property type="term" value="C:membrane"/>
    <property type="evidence" value="ECO:0007669"/>
    <property type="project" value="UniProtKB-SubCell"/>
</dbReference>
<feature type="signal peptide" evidence="9">
    <location>
        <begin position="1"/>
        <end position="20"/>
    </location>
</feature>
<dbReference type="SUPFAM" id="SSF49344">
    <property type="entry name" value="CBD9-like"/>
    <property type="match status" value="1"/>
</dbReference>
<evidence type="ECO:0000313" key="11">
    <source>
        <dbReference type="EMBL" id="TGO82758.1"/>
    </source>
</evidence>
<evidence type="ECO:0000259" key="10">
    <source>
        <dbReference type="SMART" id="SM00665"/>
    </source>
</evidence>
<feature type="transmembrane region" description="Helical" evidence="8">
    <location>
        <begin position="266"/>
        <end position="288"/>
    </location>
</feature>
<protein>
    <recommendedName>
        <fullName evidence="10">Cytochrome b561 domain-containing protein</fullName>
    </recommendedName>
</protein>
<dbReference type="Pfam" id="PF16010">
    <property type="entry name" value="CDH-cyt"/>
    <property type="match status" value="1"/>
</dbReference>